<feature type="domain" description="Bacterial type II secretion system protein E" evidence="2">
    <location>
        <begin position="177"/>
        <end position="389"/>
    </location>
</feature>
<sequence length="573" mass="64549">MQLIGRRKDRGGIDSRSFESLEDEVIEGIERRYSSPKGRFDLPAFSIKTSYVRLSNYEVVESYTVGLSTVYITKDMEYLINDPPLTPEEHKKLSDIASRLLFIMPASAVGDERQFEEYLKRAGLSDQRYKYFLKREIVGYGLLDPMVSDPKVEDIVVASSSSPVSCSHSDYGTMPSNVRFRPDEIDRYVEKLVHLSGKSVSLYKPILSIRLPNGSRLSASYKREVSVEGSSFIIRKFPEKPWSITSLMLMNTLSPEIAAWLMMLEEHRKAFLVCGSMGTGKTSTINALCNLIPERAVIVTIEDTPELRLAHPNRFSLVVRESSTLDERGEIGMFALVKEALRMSADYIIVGEVRGEEGRIWAQAIMTGHGGITSLHAESPSSALERLLSPPISVERGALKSLAGILCLGRSTYFAEGRQRQRRRVLNYYDLNPDLTLTPVFSYSCEGDRFGHDESRILSSNSARRIMQETGFSEKAFLERYHRRVAFLTRLLQIAKVRPEYREYLLVAKAVWLFQSSPDDFDPEDLIYSGDSFKAGSEALSKCLNVNVKLNDGIGVRTSMPKGTHGRVKAFDC</sequence>
<proteinExistence type="inferred from homology"/>
<comment type="caution">
    <text evidence="3">The sequence shown here is derived from an EMBL/GenBank/DDBJ whole genome shotgun (WGS) entry which is preliminary data.</text>
</comment>
<dbReference type="EMBL" id="RXGA01000001">
    <property type="protein sequence ID" value="RWX74244.1"/>
    <property type="molecule type" value="Genomic_DNA"/>
</dbReference>
<dbReference type="SUPFAM" id="SSF52540">
    <property type="entry name" value="P-loop containing nucleoside triphosphate hydrolases"/>
    <property type="match status" value="1"/>
</dbReference>
<accession>A0A3S3S1B3</accession>
<dbReference type="InterPro" id="IPR001482">
    <property type="entry name" value="T2SS/T4SS_dom"/>
</dbReference>
<dbReference type="InterPro" id="IPR050921">
    <property type="entry name" value="T4SS_GSP_E_ATPase"/>
</dbReference>
<name>A0A3S3S1B3_METS7</name>
<dbReference type="CDD" id="cd01130">
    <property type="entry name" value="VirB11-like_ATPase"/>
    <property type="match status" value="1"/>
</dbReference>
<protein>
    <recommendedName>
        <fullName evidence="2">Bacterial type II secretion system protein E domain-containing protein</fullName>
    </recommendedName>
</protein>
<dbReference type="GO" id="GO:0016887">
    <property type="term" value="F:ATP hydrolysis activity"/>
    <property type="evidence" value="ECO:0007669"/>
    <property type="project" value="InterPro"/>
</dbReference>
<dbReference type="Proteomes" id="UP000288215">
    <property type="component" value="Unassembled WGS sequence"/>
</dbReference>
<organism evidence="3 4">
    <name type="scientific">Methanosuratincola subterraneus</name>
    <dbReference type="NCBI Taxonomy" id="2593994"/>
    <lineage>
        <taxon>Archaea</taxon>
        <taxon>Thermoproteota</taxon>
        <taxon>Methanosuratincolia</taxon>
        <taxon>Candidatus Methanomethylicales</taxon>
        <taxon>Candidatus Methanomethylicaceae</taxon>
        <taxon>Candidatus Methanosuratincola (ex Vanwonterghem et al. 2016)</taxon>
    </lineage>
</organism>
<evidence type="ECO:0000259" key="2">
    <source>
        <dbReference type="Pfam" id="PF00437"/>
    </source>
</evidence>
<evidence type="ECO:0000313" key="3">
    <source>
        <dbReference type="EMBL" id="RWX74244.1"/>
    </source>
</evidence>
<dbReference type="Pfam" id="PF00437">
    <property type="entry name" value="T2SSE"/>
    <property type="match status" value="1"/>
</dbReference>
<dbReference type="Gene3D" id="3.40.50.300">
    <property type="entry name" value="P-loop containing nucleotide triphosphate hydrolases"/>
    <property type="match status" value="1"/>
</dbReference>
<dbReference type="InterPro" id="IPR027417">
    <property type="entry name" value="P-loop_NTPase"/>
</dbReference>
<dbReference type="Gene3D" id="3.30.450.380">
    <property type="match status" value="1"/>
</dbReference>
<dbReference type="PANTHER" id="PTHR30486">
    <property type="entry name" value="TWITCHING MOTILITY PROTEIN PILT"/>
    <property type="match status" value="1"/>
</dbReference>
<reference evidence="3 4" key="1">
    <citation type="submission" date="2018-12" db="EMBL/GenBank/DDBJ databases">
        <title>The complete genome of the methanogenic archaea of the candidate phylum Verstraetearchaeota, obtained from the metagenome of underground thermal water.</title>
        <authorList>
            <person name="Kadnikov V.V."/>
            <person name="Mardanov A.V."/>
            <person name="Beletsky A.V."/>
            <person name="Karnachuk O.V."/>
            <person name="Ravin N.V."/>
        </authorList>
    </citation>
    <scope>NUCLEOTIDE SEQUENCE [LARGE SCALE GENOMIC DNA]</scope>
    <source>
        <strain evidence="3">Ch88</strain>
    </source>
</reference>
<dbReference type="AlphaFoldDB" id="A0A3S3S1B3"/>
<evidence type="ECO:0000313" key="4">
    <source>
        <dbReference type="Proteomes" id="UP000288215"/>
    </source>
</evidence>
<dbReference type="PANTHER" id="PTHR30486:SF6">
    <property type="entry name" value="TYPE IV PILUS RETRACTATION ATPASE PILT"/>
    <property type="match status" value="1"/>
</dbReference>
<evidence type="ECO:0000256" key="1">
    <source>
        <dbReference type="ARBA" id="ARBA00006611"/>
    </source>
</evidence>
<comment type="similarity">
    <text evidence="1">Belongs to the GSP E family.</text>
</comment>
<gene>
    <name evidence="3" type="ORF">Metus_0269</name>
</gene>